<evidence type="ECO:0000313" key="1">
    <source>
        <dbReference type="EMBL" id="QLG30086.1"/>
    </source>
</evidence>
<dbReference type="GeneID" id="56031387"/>
<geneLocation type="plasmid" evidence="1 2">
    <name>unnamed3</name>
</geneLocation>
<dbReference type="Pfam" id="PF13589">
    <property type="entry name" value="HATPase_c_3"/>
    <property type="match status" value="1"/>
</dbReference>
<name>A0A7D5GEU5_9EURY</name>
<dbReference type="AlphaFoldDB" id="A0A7D5GEU5"/>
<dbReference type="SUPFAM" id="SSF55874">
    <property type="entry name" value="ATPase domain of HSP90 chaperone/DNA topoisomerase II/histidine kinase"/>
    <property type="match status" value="1"/>
</dbReference>
<dbReference type="EMBL" id="CP058532">
    <property type="protein sequence ID" value="QLG30086.1"/>
    <property type="molecule type" value="Genomic_DNA"/>
</dbReference>
<dbReference type="RefSeq" id="WP_179171660.1">
    <property type="nucleotide sequence ID" value="NZ_CP058532.1"/>
</dbReference>
<reference evidence="1 2" key="1">
    <citation type="submission" date="2020-07" db="EMBL/GenBank/DDBJ databases">
        <title>Gai3-2, isolated from salt lake.</title>
        <authorList>
            <person name="Cui H."/>
            <person name="Shi X."/>
        </authorList>
    </citation>
    <scope>NUCLEOTIDE SEQUENCE [LARGE SCALE GENOMIC DNA]</scope>
    <source>
        <strain evidence="1 2">Gai3-2</strain>
        <plasmid evidence="1 2">unnamed3</plasmid>
    </source>
</reference>
<accession>A0A7D5GEU5</accession>
<evidence type="ECO:0000313" key="2">
    <source>
        <dbReference type="Proteomes" id="UP000509750"/>
    </source>
</evidence>
<dbReference type="KEGG" id="halg:HUG10_21100"/>
<keyword evidence="2" id="KW-1185">Reference proteome</keyword>
<dbReference type="Proteomes" id="UP000509750">
    <property type="component" value="Plasmid unnamed3"/>
</dbReference>
<keyword evidence="1" id="KW-0547">Nucleotide-binding</keyword>
<keyword evidence="1" id="KW-0614">Plasmid</keyword>
<gene>
    <name evidence="1" type="ORF">HUG10_21100</name>
</gene>
<proteinExistence type="predicted"/>
<organism evidence="1 2">
    <name type="scientific">Halorarum halophilum</name>
    <dbReference type="NCBI Taxonomy" id="2743090"/>
    <lineage>
        <taxon>Archaea</taxon>
        <taxon>Methanobacteriati</taxon>
        <taxon>Methanobacteriota</taxon>
        <taxon>Stenosarchaea group</taxon>
        <taxon>Halobacteria</taxon>
        <taxon>Halobacteriales</taxon>
        <taxon>Haloferacaceae</taxon>
        <taxon>Halorarum</taxon>
    </lineage>
</organism>
<protein>
    <submittedName>
        <fullName evidence="1">ATP-binding protein</fullName>
    </submittedName>
</protein>
<sequence length="558" mass="61790">MASDNAETTEYSTGQIGVDEERIIDELIFSQAEGLPDGIREVAQNGLDAPGSTRVEIDVTPERTVVTDDGDGMDLTDEKVREFLTHLGKSTKRGDDETIGQFGIGFGQALAKGKVTAQSGSSKVEFDAKNWYRDYRLYETDDSVSGFRVEIEHYEDEVPAADSSEWDDYVEDLVDRFQFMELVKDTEVHVNGERISDKRPEDEQDGNYEIVDTDVAYMVLKHSGFDWVRIYSAGLFVTENSGLGLAGTVVTKKNLTLNTARNSITSGCEVWADVEEELAEARASILSDVGDDKISKAGRRAIVRMFREGHDEFRDREVLKKANGEMTTIDDVLSAERVMFADQSDKAGGKLADHGEQVLMVTDKATQELIAGAEREQLTLPPEKNVQATAASQGISNGYDLLPLEEFHSKPLVMARILREKMAGYSPYSLNREIVPGDDSSANAWTLPDPDKVSPAAQKYLDSIDSDYDTYVAITDTAYSALASEVLVLELWRILAHEFAHTDDSTGEPNHGTGFHRRFRAILDATQPAAVDLMNEIRKDGVTDVFSRYDHGVPHARA</sequence>
<dbReference type="OrthoDB" id="160405at2157"/>
<keyword evidence="1" id="KW-0067">ATP-binding</keyword>
<dbReference type="InterPro" id="IPR036890">
    <property type="entry name" value="HATPase_C_sf"/>
</dbReference>
<dbReference type="Gene3D" id="3.30.565.10">
    <property type="entry name" value="Histidine kinase-like ATPase, C-terminal domain"/>
    <property type="match status" value="1"/>
</dbReference>
<dbReference type="GO" id="GO:0005524">
    <property type="term" value="F:ATP binding"/>
    <property type="evidence" value="ECO:0007669"/>
    <property type="project" value="UniProtKB-KW"/>
</dbReference>